<dbReference type="InterPro" id="IPR050343">
    <property type="entry name" value="RsuA_PseudoU_synthase"/>
</dbReference>
<dbReference type="InterPro" id="IPR006145">
    <property type="entry name" value="PsdUridine_synth_RsuA/RluA"/>
</dbReference>
<dbReference type="GO" id="GO:0140098">
    <property type="term" value="F:catalytic activity, acting on RNA"/>
    <property type="evidence" value="ECO:0007669"/>
    <property type="project" value="UniProtKB-ARBA"/>
</dbReference>
<evidence type="ECO:0000313" key="6">
    <source>
        <dbReference type="Proteomes" id="UP000254601"/>
    </source>
</evidence>
<keyword evidence="6" id="KW-1185">Reference proteome</keyword>
<dbReference type="Pfam" id="PF00849">
    <property type="entry name" value="PseudoU_synth_2"/>
    <property type="match status" value="1"/>
</dbReference>
<proteinExistence type="inferred from homology"/>
<dbReference type="PANTHER" id="PTHR47683">
    <property type="entry name" value="PSEUDOURIDINE SYNTHASE FAMILY PROTEIN-RELATED"/>
    <property type="match status" value="1"/>
</dbReference>
<dbReference type="Proteomes" id="UP000254601">
    <property type="component" value="Unassembled WGS sequence"/>
</dbReference>
<reference evidence="5 6" key="1">
    <citation type="submission" date="2018-06" db="EMBL/GenBank/DDBJ databases">
        <authorList>
            <consortium name="Pathogen Informatics"/>
            <person name="Doyle S."/>
        </authorList>
    </citation>
    <scope>NUCLEOTIDE SEQUENCE [LARGE SCALE GENOMIC DNA]</scope>
    <source>
        <strain evidence="5 6">NCTC13337</strain>
    </source>
</reference>
<sequence>MSVRKKMRYLQVASGKKLLLFNKPYDVLCQFSDEQGRQTLKDFIPITKVYPAGRLDRDSEGLVVLTDDGRLQASITEPRFKLPKTYWVQVEGIIDERAITQLTKGVILKDGLTLPAQAKIIEEPKGLWRRNPPVRFRKLVPTSWLCLTICEGRNRQIRRMTAAVGFPTLRLIRIQVGSWQLGELSLGAYKLLS</sequence>
<evidence type="ECO:0000256" key="1">
    <source>
        <dbReference type="ARBA" id="ARBA00008348"/>
    </source>
</evidence>
<dbReference type="EMBL" id="UHIC01000001">
    <property type="protein sequence ID" value="SUO97419.1"/>
    <property type="molecule type" value="Genomic_DNA"/>
</dbReference>
<dbReference type="PROSITE" id="PS01149">
    <property type="entry name" value="PSI_RSU"/>
    <property type="match status" value="1"/>
</dbReference>
<name>A0A380MXY4_9GAMM</name>
<organism evidence="5 6">
    <name type="scientific">Suttonella ornithocola</name>
    <dbReference type="NCBI Taxonomy" id="279832"/>
    <lineage>
        <taxon>Bacteria</taxon>
        <taxon>Pseudomonadati</taxon>
        <taxon>Pseudomonadota</taxon>
        <taxon>Gammaproteobacteria</taxon>
        <taxon>Cardiobacteriales</taxon>
        <taxon>Cardiobacteriaceae</taxon>
        <taxon>Suttonella</taxon>
    </lineage>
</organism>
<comment type="similarity">
    <text evidence="1 3">Belongs to the pseudouridine synthase RsuA family.</text>
</comment>
<evidence type="ECO:0000256" key="3">
    <source>
        <dbReference type="RuleBase" id="RU003887"/>
    </source>
</evidence>
<dbReference type="GO" id="GO:0003723">
    <property type="term" value="F:RNA binding"/>
    <property type="evidence" value="ECO:0007669"/>
    <property type="project" value="InterPro"/>
</dbReference>
<dbReference type="RefSeq" id="WP_245936034.1">
    <property type="nucleotide sequence ID" value="NZ_LWHB01000077.1"/>
</dbReference>
<dbReference type="EC" id="5.4.99.-" evidence="3"/>
<evidence type="ECO:0000313" key="5">
    <source>
        <dbReference type="EMBL" id="SUO97419.1"/>
    </source>
</evidence>
<feature type="domain" description="Pseudouridine synthase RsuA/RluA-like" evidence="4">
    <location>
        <begin position="18"/>
        <end position="163"/>
    </location>
</feature>
<dbReference type="AlphaFoldDB" id="A0A380MXY4"/>
<dbReference type="InterPro" id="IPR020103">
    <property type="entry name" value="PsdUridine_synth_cat_dom_sf"/>
</dbReference>
<dbReference type="SUPFAM" id="SSF55120">
    <property type="entry name" value="Pseudouridine synthase"/>
    <property type="match status" value="1"/>
</dbReference>
<dbReference type="NCBIfam" id="TIGR00093">
    <property type="entry name" value="pseudouridine synthase"/>
    <property type="match status" value="1"/>
</dbReference>
<dbReference type="InterPro" id="IPR000748">
    <property type="entry name" value="PsdUridine_synth_RsuA/RluB/E/F"/>
</dbReference>
<dbReference type="InterPro" id="IPR018496">
    <property type="entry name" value="PsdUridine_synth_RsuA/RluB_CS"/>
</dbReference>
<dbReference type="PANTHER" id="PTHR47683:SF2">
    <property type="entry name" value="RNA-BINDING S4 DOMAIN-CONTAINING PROTEIN"/>
    <property type="match status" value="1"/>
</dbReference>
<accession>A0A380MXY4</accession>
<dbReference type="CDD" id="cd02566">
    <property type="entry name" value="PseudoU_synth_RluE"/>
    <property type="match status" value="1"/>
</dbReference>
<dbReference type="InterPro" id="IPR020094">
    <property type="entry name" value="TruA/RsuA/RluB/E/F_N"/>
</dbReference>
<dbReference type="Gene3D" id="3.30.70.1560">
    <property type="entry name" value="Alpha-L RNA-binding motif"/>
    <property type="match status" value="1"/>
</dbReference>
<evidence type="ECO:0000256" key="2">
    <source>
        <dbReference type="ARBA" id="ARBA00023235"/>
    </source>
</evidence>
<protein>
    <recommendedName>
        <fullName evidence="3">Pseudouridine synthase</fullName>
        <ecNumber evidence="3">5.4.99.-</ecNumber>
    </recommendedName>
</protein>
<keyword evidence="2 3" id="KW-0413">Isomerase</keyword>
<dbReference type="Gene3D" id="3.30.70.580">
    <property type="entry name" value="Pseudouridine synthase I, catalytic domain, N-terminal subdomain"/>
    <property type="match status" value="1"/>
</dbReference>
<evidence type="ECO:0000259" key="4">
    <source>
        <dbReference type="Pfam" id="PF00849"/>
    </source>
</evidence>
<dbReference type="GO" id="GO:0006364">
    <property type="term" value="P:rRNA processing"/>
    <property type="evidence" value="ECO:0007669"/>
    <property type="project" value="UniProtKB-ARBA"/>
</dbReference>
<gene>
    <name evidence="5" type="primary">rluE</name>
    <name evidence="5" type="ORF">NCTC13337_02423</name>
</gene>
<dbReference type="GO" id="GO:0001522">
    <property type="term" value="P:pseudouridine synthesis"/>
    <property type="evidence" value="ECO:0007669"/>
    <property type="project" value="InterPro"/>
</dbReference>
<dbReference type="GO" id="GO:0009982">
    <property type="term" value="F:pseudouridine synthase activity"/>
    <property type="evidence" value="ECO:0007669"/>
    <property type="project" value="InterPro"/>
</dbReference>
<dbReference type="InterPro" id="IPR042092">
    <property type="entry name" value="PsdUridine_s_RsuA/RluB/E/F_cat"/>
</dbReference>